<organism evidence="3 4">
    <name type="scientific">Geobacillus thermodenitrificans</name>
    <dbReference type="NCBI Taxonomy" id="33940"/>
    <lineage>
        <taxon>Bacteria</taxon>
        <taxon>Bacillati</taxon>
        <taxon>Bacillota</taxon>
        <taxon>Bacilli</taxon>
        <taxon>Bacillales</taxon>
        <taxon>Anoxybacillaceae</taxon>
        <taxon>Geobacillus</taxon>
    </lineage>
</organism>
<feature type="compositionally biased region" description="Acidic residues" evidence="1">
    <location>
        <begin position="528"/>
        <end position="538"/>
    </location>
</feature>
<dbReference type="InterPro" id="IPR018392">
    <property type="entry name" value="LysM"/>
</dbReference>
<feature type="compositionally biased region" description="Basic and acidic residues" evidence="1">
    <location>
        <begin position="123"/>
        <end position="132"/>
    </location>
</feature>
<feature type="region of interest" description="Disordered" evidence="1">
    <location>
        <begin position="317"/>
        <end position="349"/>
    </location>
</feature>
<proteinExistence type="predicted"/>
<protein>
    <submittedName>
        <fullName evidence="3">SafA/ExsA family spore coat assembly protein</fullName>
    </submittedName>
</protein>
<dbReference type="NCBIfam" id="TIGR02899">
    <property type="entry name" value="spore_safA"/>
    <property type="match status" value="1"/>
</dbReference>
<dbReference type="SMART" id="SM00257">
    <property type="entry name" value="LysM"/>
    <property type="match status" value="1"/>
</dbReference>
<evidence type="ECO:0000259" key="2">
    <source>
        <dbReference type="PROSITE" id="PS51782"/>
    </source>
</evidence>
<dbReference type="Proteomes" id="UP001297580">
    <property type="component" value="Chromosome"/>
</dbReference>
<dbReference type="InterPro" id="IPR014248">
    <property type="entry name" value="Spore_coat_assembly_SafA"/>
</dbReference>
<dbReference type="InterPro" id="IPR036779">
    <property type="entry name" value="LysM_dom_sf"/>
</dbReference>
<dbReference type="RefSeq" id="WP_041264616.1">
    <property type="nucleotide sequence ID" value="NZ_CP133461.1"/>
</dbReference>
<dbReference type="Gene3D" id="3.10.350.10">
    <property type="entry name" value="LysM domain"/>
    <property type="match status" value="1"/>
</dbReference>
<dbReference type="EMBL" id="CP133461">
    <property type="protein sequence ID" value="WMV75493.1"/>
    <property type="molecule type" value="Genomic_DNA"/>
</dbReference>
<evidence type="ECO:0000256" key="1">
    <source>
        <dbReference type="SAM" id="MobiDB-lite"/>
    </source>
</evidence>
<sequence>MKIHIVQKGDTLWKIAQKYGVDFEQLKKINGHLSDPNMIMPGMKIKVPTAGVPIKKETKTYAPSKKPKVGEHPYAETKPFVSFNIDAEMDTASGSVSENEVPVNEAPKAVEKEKPKAPAAKAPKAEVKEKPKAPAVEAPKAEAKEKPKAPAVEAPKAEAKEKPKAPAVEAPKAEVKEKPKAPAAKAPKAEVKEKPKAPAVEAPKAEGKGTAKAPISGTSKGMENKKANVSVNEAPNVPVNETPNVPVNEAPNVPVNETPNVPANEAPKAPTAYTPPLTHTIPPVVPTPHVSFAKSLPNLPPIPPKPSNILPGMMKEEMDESPTELKGEQTEIADESEETPPPLPNIPHVPIAPMTAPVFGVDQGCVPVTPILPGAGFYMSPPPAMPSYSPPPGSLGGGPENNPAPFPGISEGSNDSLESPQFSEPGKHGAAAPLAPPAGAAFAASGPAAPGYAPSGVYAPLAGYPPFGYVPVYPPTPYYGGYAPPGVYAQPAPYGYAPQQAAQAIPWPGAVYPVSPPAAGSRLFAGPPDEESEHGEEQ</sequence>
<keyword evidence="4" id="KW-1185">Reference proteome</keyword>
<feature type="compositionally biased region" description="Polar residues" evidence="1">
    <location>
        <begin position="411"/>
        <end position="422"/>
    </location>
</feature>
<reference evidence="3 4" key="1">
    <citation type="submission" date="2023-08" db="EMBL/GenBank/DDBJ databases">
        <title>Complete genome sequence of Geobacillus thermodenitrificans K1041, a genetically tractable strain representative of the genus Geobacillus.</title>
        <authorList>
            <person name="Kani S."/>
            <person name="Suzuki H."/>
        </authorList>
    </citation>
    <scope>NUCLEOTIDE SEQUENCE [LARGE SCALE GENOMIC DNA]</scope>
    <source>
        <strain evidence="3 4">K1041</strain>
    </source>
</reference>
<feature type="region of interest" description="Disordered" evidence="1">
    <location>
        <begin position="92"/>
        <end position="275"/>
    </location>
</feature>
<dbReference type="CDD" id="cd00118">
    <property type="entry name" value="LysM"/>
    <property type="match status" value="1"/>
</dbReference>
<name>A0ABY9QBJ1_GEOTD</name>
<feature type="region of interest" description="Disordered" evidence="1">
    <location>
        <begin position="388"/>
        <end position="433"/>
    </location>
</feature>
<feature type="compositionally biased region" description="Basic and acidic residues" evidence="1">
    <location>
        <begin position="187"/>
        <end position="196"/>
    </location>
</feature>
<feature type="compositionally biased region" description="Basic and acidic residues" evidence="1">
    <location>
        <begin position="171"/>
        <end position="180"/>
    </location>
</feature>
<accession>A0ABY9QBJ1</accession>
<feature type="domain" description="LysM" evidence="2">
    <location>
        <begin position="2"/>
        <end position="47"/>
    </location>
</feature>
<gene>
    <name evidence="3" type="primary">safA</name>
    <name evidence="3" type="ORF">HSX42_14675</name>
</gene>
<feature type="compositionally biased region" description="Basic and acidic residues" evidence="1">
    <location>
        <begin position="139"/>
        <end position="148"/>
    </location>
</feature>
<dbReference type="Pfam" id="PF01476">
    <property type="entry name" value="LysM"/>
    <property type="match status" value="1"/>
</dbReference>
<evidence type="ECO:0000313" key="3">
    <source>
        <dbReference type="EMBL" id="WMV75493.1"/>
    </source>
</evidence>
<evidence type="ECO:0000313" key="4">
    <source>
        <dbReference type="Proteomes" id="UP001297580"/>
    </source>
</evidence>
<feature type="compositionally biased region" description="Basic and acidic residues" evidence="1">
    <location>
        <begin position="155"/>
        <end position="164"/>
    </location>
</feature>
<feature type="region of interest" description="Disordered" evidence="1">
    <location>
        <begin position="518"/>
        <end position="538"/>
    </location>
</feature>
<dbReference type="SUPFAM" id="SSF54106">
    <property type="entry name" value="LysM domain"/>
    <property type="match status" value="1"/>
</dbReference>
<dbReference type="PROSITE" id="PS51782">
    <property type="entry name" value="LYSM"/>
    <property type="match status" value="1"/>
</dbReference>
<feature type="compositionally biased region" description="Low complexity" evidence="1">
    <location>
        <begin position="227"/>
        <end position="265"/>
    </location>
</feature>